<feature type="signal peptide" evidence="1">
    <location>
        <begin position="1"/>
        <end position="23"/>
    </location>
</feature>
<evidence type="ECO:0000313" key="3">
    <source>
        <dbReference type="EMBL" id="UOO80012.1"/>
    </source>
</evidence>
<evidence type="ECO:0000313" key="4">
    <source>
        <dbReference type="Proteomes" id="UP000294721"/>
    </source>
</evidence>
<dbReference type="RefSeq" id="WP_132954686.1">
    <property type="nucleotide sequence ID" value="NZ_CP091507.1"/>
</dbReference>
<protein>
    <recommendedName>
        <fullName evidence="6">Secreted protein</fullName>
    </recommendedName>
</protein>
<evidence type="ECO:0000256" key="1">
    <source>
        <dbReference type="SAM" id="SignalP"/>
    </source>
</evidence>
<sequence>MKSNKRNKWRCLLGAGMLTLALAALPSTETEAQSAAMPLSELGCDKLNALNFQKMNQTQADYAGQCAAREAAWAWERQYGGLDEHGMIGAVVYEP</sequence>
<dbReference type="Proteomes" id="UP000294721">
    <property type="component" value="Unassembled WGS sequence"/>
</dbReference>
<reference evidence="2 4" key="1">
    <citation type="submission" date="2019-03" db="EMBL/GenBank/DDBJ databases">
        <title>Genomic Encyclopedia of Type Strains, Phase IV (KMG-IV): sequencing the most valuable type-strain genomes for metagenomic binning, comparative biology and taxonomic classification.</title>
        <authorList>
            <person name="Goeker M."/>
        </authorList>
    </citation>
    <scope>NUCLEOTIDE SEQUENCE [LARGE SCALE GENOMIC DNA]</scope>
    <source>
        <strain evidence="2 4">DSM 17474</strain>
    </source>
</reference>
<keyword evidence="1" id="KW-0732">Signal</keyword>
<keyword evidence="4" id="KW-1185">Reference proteome</keyword>
<evidence type="ECO:0008006" key="6">
    <source>
        <dbReference type="Google" id="ProtNLM"/>
    </source>
</evidence>
<reference evidence="3" key="3">
    <citation type="journal article" date="2022" name="Res Sq">
        <title>Evolution of multicellular longitudinally dividing oral cavity symbionts (Neisseriaceae).</title>
        <authorList>
            <person name="Nyongesa S."/>
            <person name="Weber P."/>
            <person name="Bernet E."/>
            <person name="Pullido F."/>
            <person name="Nieckarz M."/>
            <person name="Delaby M."/>
            <person name="Nieves C."/>
            <person name="Viehboeck T."/>
            <person name="Krause N."/>
            <person name="Rivera-Millot A."/>
            <person name="Nakamura A."/>
            <person name="Vischer N."/>
            <person name="VanNieuwenhze M."/>
            <person name="Brun Y."/>
            <person name="Cava F."/>
            <person name="Bulgheresi S."/>
            <person name="Veyrier F."/>
        </authorList>
    </citation>
    <scope>NUCLEOTIDE SEQUENCE</scope>
    <source>
        <strain evidence="3">1258/02</strain>
    </source>
</reference>
<organism evidence="3 5">
    <name type="scientific">Uruburuella suis</name>
    <dbReference type="NCBI Taxonomy" id="252130"/>
    <lineage>
        <taxon>Bacteria</taxon>
        <taxon>Pseudomonadati</taxon>
        <taxon>Pseudomonadota</taxon>
        <taxon>Betaproteobacteria</taxon>
        <taxon>Neisseriales</taxon>
        <taxon>Neisseriaceae</taxon>
        <taxon>Uruburuella</taxon>
    </lineage>
</organism>
<dbReference type="Proteomes" id="UP000829756">
    <property type="component" value="Chromosome"/>
</dbReference>
<dbReference type="KEGG" id="usu:LVJ78_03050"/>
<name>A0AAE9KIP7_9NEIS</name>
<dbReference type="AlphaFoldDB" id="A0AAE9KIP7"/>
<proteinExistence type="predicted"/>
<evidence type="ECO:0000313" key="5">
    <source>
        <dbReference type="Proteomes" id="UP000829756"/>
    </source>
</evidence>
<gene>
    <name evidence="2" type="ORF">EV680_1354</name>
    <name evidence="3" type="ORF">LVJ78_03050</name>
</gene>
<dbReference type="EMBL" id="SLXE01000035">
    <property type="protein sequence ID" value="TCP00776.1"/>
    <property type="molecule type" value="Genomic_DNA"/>
</dbReference>
<dbReference type="EMBL" id="CP091507">
    <property type="protein sequence ID" value="UOO80012.1"/>
    <property type="molecule type" value="Genomic_DNA"/>
</dbReference>
<feature type="chain" id="PRO_5042114728" description="Secreted protein" evidence="1">
    <location>
        <begin position="24"/>
        <end position="95"/>
    </location>
</feature>
<accession>A0AAE9KIP7</accession>
<reference evidence="3" key="2">
    <citation type="submission" date="2021-12" db="EMBL/GenBank/DDBJ databases">
        <authorList>
            <person name="Veyrier F.J."/>
        </authorList>
    </citation>
    <scope>NUCLEOTIDE SEQUENCE</scope>
    <source>
        <strain evidence="3">1258/02</strain>
    </source>
</reference>
<evidence type="ECO:0000313" key="2">
    <source>
        <dbReference type="EMBL" id="TCP00776.1"/>
    </source>
</evidence>